<evidence type="ECO:0000313" key="3">
    <source>
        <dbReference type="EMBL" id="KAK9229713.1"/>
    </source>
</evidence>
<feature type="compositionally biased region" description="Pro residues" evidence="1">
    <location>
        <begin position="32"/>
        <end position="44"/>
    </location>
</feature>
<protein>
    <submittedName>
        <fullName evidence="3">Uncharacterized protein</fullName>
    </submittedName>
</protein>
<dbReference type="AlphaFoldDB" id="A0AAP0MZ09"/>
<organism evidence="3 4">
    <name type="scientific">Citrus x changshan-huyou</name>
    <dbReference type="NCBI Taxonomy" id="2935761"/>
    <lineage>
        <taxon>Eukaryota</taxon>
        <taxon>Viridiplantae</taxon>
        <taxon>Streptophyta</taxon>
        <taxon>Embryophyta</taxon>
        <taxon>Tracheophyta</taxon>
        <taxon>Spermatophyta</taxon>
        <taxon>Magnoliopsida</taxon>
        <taxon>eudicotyledons</taxon>
        <taxon>Gunneridae</taxon>
        <taxon>Pentapetalae</taxon>
        <taxon>rosids</taxon>
        <taxon>malvids</taxon>
        <taxon>Sapindales</taxon>
        <taxon>Rutaceae</taxon>
        <taxon>Aurantioideae</taxon>
        <taxon>Citrus</taxon>
    </lineage>
</organism>
<sequence>MERNFYEAIVFFLIANLLFAYAAGDLGRPVNRRPPPPKAAPPIRPIASNLHNDKPSPPESQLKATNSPDNGKIKKRSPPPPPAASKSPTHSENTASPCVAANPCGGSSFIAMVTDELTRPKHLPPPRPKVAPPTYIMME</sequence>
<keyword evidence="4" id="KW-1185">Reference proteome</keyword>
<dbReference type="Proteomes" id="UP001428341">
    <property type="component" value="Unassembled WGS sequence"/>
</dbReference>
<name>A0AAP0MZ09_9ROSI</name>
<comment type="caution">
    <text evidence="3">The sequence shown here is derived from an EMBL/GenBank/DDBJ whole genome shotgun (WGS) entry which is preliminary data.</text>
</comment>
<evidence type="ECO:0000256" key="2">
    <source>
        <dbReference type="SAM" id="SignalP"/>
    </source>
</evidence>
<evidence type="ECO:0000256" key="1">
    <source>
        <dbReference type="SAM" id="MobiDB-lite"/>
    </source>
</evidence>
<keyword evidence="2" id="KW-0732">Signal</keyword>
<reference evidence="3 4" key="1">
    <citation type="submission" date="2024-05" db="EMBL/GenBank/DDBJ databases">
        <title>Haplotype-resolved chromosome-level genome assembly of Huyou (Citrus changshanensis).</title>
        <authorList>
            <person name="Miao C."/>
            <person name="Chen W."/>
            <person name="Wu Y."/>
            <person name="Wang L."/>
            <person name="Zhao S."/>
            <person name="Grierson D."/>
            <person name="Xu C."/>
            <person name="Chen K."/>
        </authorList>
    </citation>
    <scope>NUCLEOTIDE SEQUENCE [LARGE SCALE GENOMIC DNA]</scope>
    <source>
        <strain evidence="3">01-14</strain>
        <tissue evidence="3">Leaf</tissue>
    </source>
</reference>
<feature type="region of interest" description="Disordered" evidence="1">
    <location>
        <begin position="29"/>
        <end position="100"/>
    </location>
</feature>
<feature type="region of interest" description="Disordered" evidence="1">
    <location>
        <begin position="116"/>
        <end position="139"/>
    </location>
</feature>
<feature type="signal peptide" evidence="2">
    <location>
        <begin position="1"/>
        <end position="24"/>
    </location>
</feature>
<proteinExistence type="predicted"/>
<dbReference type="EMBL" id="JBCGBO010000001">
    <property type="protein sequence ID" value="KAK9229713.1"/>
    <property type="molecule type" value="Genomic_DNA"/>
</dbReference>
<feature type="chain" id="PRO_5042919799" evidence="2">
    <location>
        <begin position="25"/>
        <end position="139"/>
    </location>
</feature>
<gene>
    <name evidence="3" type="ORF">WN944_022677</name>
</gene>
<evidence type="ECO:0000313" key="4">
    <source>
        <dbReference type="Proteomes" id="UP001428341"/>
    </source>
</evidence>
<accession>A0AAP0MZ09</accession>